<organism evidence="1 2">
    <name type="scientific">Dreissena polymorpha</name>
    <name type="common">Zebra mussel</name>
    <name type="synonym">Mytilus polymorpha</name>
    <dbReference type="NCBI Taxonomy" id="45954"/>
    <lineage>
        <taxon>Eukaryota</taxon>
        <taxon>Metazoa</taxon>
        <taxon>Spiralia</taxon>
        <taxon>Lophotrochozoa</taxon>
        <taxon>Mollusca</taxon>
        <taxon>Bivalvia</taxon>
        <taxon>Autobranchia</taxon>
        <taxon>Heteroconchia</taxon>
        <taxon>Euheterodonta</taxon>
        <taxon>Imparidentia</taxon>
        <taxon>Neoheterodontei</taxon>
        <taxon>Myida</taxon>
        <taxon>Dreissenoidea</taxon>
        <taxon>Dreissenidae</taxon>
        <taxon>Dreissena</taxon>
    </lineage>
</organism>
<reference evidence="1" key="2">
    <citation type="submission" date="2020-11" db="EMBL/GenBank/DDBJ databases">
        <authorList>
            <person name="McCartney M.A."/>
            <person name="Auch B."/>
            <person name="Kono T."/>
            <person name="Mallez S."/>
            <person name="Becker A."/>
            <person name="Gohl D.M."/>
            <person name="Silverstein K.A.T."/>
            <person name="Koren S."/>
            <person name="Bechman K.B."/>
            <person name="Herman A."/>
            <person name="Abrahante J.E."/>
            <person name="Garbe J."/>
        </authorList>
    </citation>
    <scope>NUCLEOTIDE SEQUENCE</scope>
    <source>
        <strain evidence="1">Duluth1</strain>
        <tissue evidence="1">Whole animal</tissue>
    </source>
</reference>
<dbReference type="EMBL" id="JAIWYP010000002">
    <property type="protein sequence ID" value="KAH3868067.1"/>
    <property type="molecule type" value="Genomic_DNA"/>
</dbReference>
<evidence type="ECO:0000313" key="2">
    <source>
        <dbReference type="Proteomes" id="UP000828390"/>
    </source>
</evidence>
<sequence>MEDGQYRIQLTGIWPGTTSGSMTPSDFSSSLGQSMTSYHLPKTSAVGNSYQTLNANCVTDPAL</sequence>
<keyword evidence="2" id="KW-1185">Reference proteome</keyword>
<dbReference type="AlphaFoldDB" id="A0A9D4RIU5"/>
<dbReference type="Proteomes" id="UP000828390">
    <property type="component" value="Unassembled WGS sequence"/>
</dbReference>
<protein>
    <submittedName>
        <fullName evidence="1">Uncharacterized protein</fullName>
    </submittedName>
</protein>
<reference evidence="1" key="1">
    <citation type="journal article" date="2019" name="bioRxiv">
        <title>The Genome of the Zebra Mussel, Dreissena polymorpha: A Resource for Invasive Species Research.</title>
        <authorList>
            <person name="McCartney M.A."/>
            <person name="Auch B."/>
            <person name="Kono T."/>
            <person name="Mallez S."/>
            <person name="Zhang Y."/>
            <person name="Obille A."/>
            <person name="Becker A."/>
            <person name="Abrahante J.E."/>
            <person name="Garbe J."/>
            <person name="Badalamenti J.P."/>
            <person name="Herman A."/>
            <person name="Mangelson H."/>
            <person name="Liachko I."/>
            <person name="Sullivan S."/>
            <person name="Sone E.D."/>
            <person name="Koren S."/>
            <person name="Silverstein K.A.T."/>
            <person name="Beckman K.B."/>
            <person name="Gohl D.M."/>
        </authorList>
    </citation>
    <scope>NUCLEOTIDE SEQUENCE</scope>
    <source>
        <strain evidence="1">Duluth1</strain>
        <tissue evidence="1">Whole animal</tissue>
    </source>
</reference>
<name>A0A9D4RIU5_DREPO</name>
<proteinExistence type="predicted"/>
<gene>
    <name evidence="1" type="ORF">DPMN_031203</name>
</gene>
<comment type="caution">
    <text evidence="1">The sequence shown here is derived from an EMBL/GenBank/DDBJ whole genome shotgun (WGS) entry which is preliminary data.</text>
</comment>
<evidence type="ECO:0000313" key="1">
    <source>
        <dbReference type="EMBL" id="KAH3868067.1"/>
    </source>
</evidence>
<accession>A0A9D4RIU5</accession>